<evidence type="ECO:0000256" key="3">
    <source>
        <dbReference type="SAM" id="SignalP"/>
    </source>
</evidence>
<feature type="compositionally biased region" description="Polar residues" evidence="1">
    <location>
        <begin position="489"/>
        <end position="501"/>
    </location>
</feature>
<accession>A0ABR1SYP4</accession>
<feature type="region of interest" description="Disordered" evidence="1">
    <location>
        <begin position="280"/>
        <end position="507"/>
    </location>
</feature>
<feature type="transmembrane region" description="Helical" evidence="2">
    <location>
        <begin position="246"/>
        <end position="271"/>
    </location>
</feature>
<feature type="compositionally biased region" description="Polar residues" evidence="1">
    <location>
        <begin position="394"/>
        <end position="413"/>
    </location>
</feature>
<gene>
    <name evidence="4" type="ORF">PG993_007857</name>
</gene>
<feature type="compositionally biased region" description="Polar residues" evidence="1">
    <location>
        <begin position="334"/>
        <end position="346"/>
    </location>
</feature>
<evidence type="ECO:0000256" key="2">
    <source>
        <dbReference type="SAM" id="Phobius"/>
    </source>
</evidence>
<keyword evidence="3" id="KW-0732">Signal</keyword>
<sequence length="507" mass="52586">MVVTGRFWGCTSCIGLLAVAMLTKEAAANHDARYKIHRIEKEYAALRRRDDTCNVGYTACAASLGGECCPNNYACASTYCYATTAGPSTETACGHVGYHNCGVNMPGAADIGLGQCCPNGLICGGGNDCSPPAGQGYSQSCPTNYYLCPSSVQYGCCPNGMGCAKGGCYSTNPSTAVVSTTTVATDSEGRVVTSQVMFTTTMTPTQTSVAYNQPGVVPKVVASTIAKVPAIQTVQSSSGNGTGLSAAALGGIIAGVVVVLIVVIVAAFIIVRSLRRTEKAVEVSKRGSSNGQQTSSSHKSDKQGFGSTTVTEVDIDPLSQETPSLRPSRYRAGSDSSYNGRYSSPARSPPLSDGRSTPPAWPGNYKPVFNGENNGTRHPSMESMGGQYAAQRVSYESQSTYRPGRWSNASEVSGSADGAHGHSELDAIDTSGRRRSSGTARPTGGSRRQSSDSAYRGRSESAAAGTLAPLEAVNEAAELHGYYGPQDKQVGQTAATPTSTRGPAGRH</sequence>
<evidence type="ECO:0000313" key="5">
    <source>
        <dbReference type="Proteomes" id="UP001444661"/>
    </source>
</evidence>
<organism evidence="4 5">
    <name type="scientific">Apiospora rasikravindrae</name>
    <dbReference type="NCBI Taxonomy" id="990691"/>
    <lineage>
        <taxon>Eukaryota</taxon>
        <taxon>Fungi</taxon>
        <taxon>Dikarya</taxon>
        <taxon>Ascomycota</taxon>
        <taxon>Pezizomycotina</taxon>
        <taxon>Sordariomycetes</taxon>
        <taxon>Xylariomycetidae</taxon>
        <taxon>Amphisphaeriales</taxon>
        <taxon>Apiosporaceae</taxon>
        <taxon>Apiospora</taxon>
    </lineage>
</organism>
<dbReference type="Proteomes" id="UP001444661">
    <property type="component" value="Unassembled WGS sequence"/>
</dbReference>
<proteinExistence type="predicted"/>
<feature type="compositionally biased region" description="Polar residues" evidence="1">
    <location>
        <begin position="286"/>
        <end position="297"/>
    </location>
</feature>
<name>A0ABR1SYP4_9PEZI</name>
<keyword evidence="2" id="KW-0472">Membrane</keyword>
<evidence type="ECO:0000313" key="4">
    <source>
        <dbReference type="EMBL" id="KAK8039446.1"/>
    </source>
</evidence>
<evidence type="ECO:0000256" key="1">
    <source>
        <dbReference type="SAM" id="MobiDB-lite"/>
    </source>
</evidence>
<dbReference type="EMBL" id="JAQQWK010000006">
    <property type="protein sequence ID" value="KAK8039446.1"/>
    <property type="molecule type" value="Genomic_DNA"/>
</dbReference>
<comment type="caution">
    <text evidence="4">The sequence shown here is derived from an EMBL/GenBank/DDBJ whole genome shotgun (WGS) entry which is preliminary data.</text>
</comment>
<protein>
    <submittedName>
        <fullName evidence="4">Uncharacterized protein</fullName>
    </submittedName>
</protein>
<keyword evidence="5" id="KW-1185">Reference proteome</keyword>
<feature type="compositionally biased region" description="Low complexity" evidence="1">
    <location>
        <begin position="437"/>
        <end position="448"/>
    </location>
</feature>
<feature type="signal peptide" evidence="3">
    <location>
        <begin position="1"/>
        <end position="28"/>
    </location>
</feature>
<keyword evidence="2" id="KW-1133">Transmembrane helix</keyword>
<feature type="chain" id="PRO_5046264491" evidence="3">
    <location>
        <begin position="29"/>
        <end position="507"/>
    </location>
</feature>
<reference evidence="4 5" key="1">
    <citation type="submission" date="2023-01" db="EMBL/GenBank/DDBJ databases">
        <title>Analysis of 21 Apiospora genomes using comparative genomics revels a genus with tremendous synthesis potential of carbohydrate active enzymes and secondary metabolites.</title>
        <authorList>
            <person name="Sorensen T."/>
        </authorList>
    </citation>
    <scope>NUCLEOTIDE SEQUENCE [LARGE SCALE GENOMIC DNA]</scope>
    <source>
        <strain evidence="4 5">CBS 33761</strain>
    </source>
</reference>
<keyword evidence="2" id="KW-0812">Transmembrane</keyword>